<protein>
    <submittedName>
        <fullName evidence="8">Amino acid/amide ABC transporter ATP-binding protein 2, HAAT family</fullName>
    </submittedName>
</protein>
<dbReference type="SUPFAM" id="SSF52540">
    <property type="entry name" value="P-loop containing nucleoside triphosphate hydrolases"/>
    <property type="match status" value="1"/>
</dbReference>
<evidence type="ECO:0000256" key="6">
    <source>
        <dbReference type="ARBA" id="ARBA00024722"/>
    </source>
</evidence>
<organism evidence="8 9">
    <name type="scientific">Bradyrhizobium lablabi</name>
    <dbReference type="NCBI Taxonomy" id="722472"/>
    <lineage>
        <taxon>Bacteria</taxon>
        <taxon>Pseudomonadati</taxon>
        <taxon>Pseudomonadota</taxon>
        <taxon>Alphaproteobacteria</taxon>
        <taxon>Hyphomicrobiales</taxon>
        <taxon>Nitrobacteraceae</taxon>
        <taxon>Bradyrhizobium</taxon>
    </lineage>
</organism>
<name>A0A1M6UUM3_9BRAD</name>
<evidence type="ECO:0000313" key="8">
    <source>
        <dbReference type="EMBL" id="SHK72908.1"/>
    </source>
</evidence>
<keyword evidence="3" id="KW-0547">Nucleotide-binding</keyword>
<dbReference type="CDD" id="cd03224">
    <property type="entry name" value="ABC_TM1139_LivF_branched"/>
    <property type="match status" value="1"/>
</dbReference>
<dbReference type="InterPro" id="IPR003593">
    <property type="entry name" value="AAA+_ATPase"/>
</dbReference>
<dbReference type="PROSITE" id="PS50893">
    <property type="entry name" value="ABC_TRANSPORTER_2"/>
    <property type="match status" value="1"/>
</dbReference>
<dbReference type="OrthoDB" id="9776369at2"/>
<evidence type="ECO:0000256" key="4">
    <source>
        <dbReference type="ARBA" id="ARBA00022840"/>
    </source>
</evidence>
<dbReference type="GO" id="GO:0016887">
    <property type="term" value="F:ATP hydrolysis activity"/>
    <property type="evidence" value="ECO:0007669"/>
    <property type="project" value="InterPro"/>
</dbReference>
<comment type="similarity">
    <text evidence="1">Belongs to the ABC transporter superfamily.</text>
</comment>
<dbReference type="PANTHER" id="PTHR43820:SF6">
    <property type="entry name" value="ABC TRANSPORTER ATP-BINDING PROTEIN"/>
    <property type="match status" value="1"/>
</dbReference>
<dbReference type="GO" id="GO:0005524">
    <property type="term" value="F:ATP binding"/>
    <property type="evidence" value="ECO:0007669"/>
    <property type="project" value="UniProtKB-KW"/>
</dbReference>
<evidence type="ECO:0000256" key="1">
    <source>
        <dbReference type="ARBA" id="ARBA00005417"/>
    </source>
</evidence>
<dbReference type="SMART" id="SM00382">
    <property type="entry name" value="AAA"/>
    <property type="match status" value="1"/>
</dbReference>
<evidence type="ECO:0000256" key="5">
    <source>
        <dbReference type="ARBA" id="ARBA00022970"/>
    </source>
</evidence>
<feature type="domain" description="ABC transporter" evidence="7">
    <location>
        <begin position="6"/>
        <end position="239"/>
    </location>
</feature>
<dbReference type="InterPro" id="IPR003439">
    <property type="entry name" value="ABC_transporter-like_ATP-bd"/>
</dbReference>
<evidence type="ECO:0000313" key="9">
    <source>
        <dbReference type="Proteomes" id="UP000189935"/>
    </source>
</evidence>
<dbReference type="RefSeq" id="WP_079540715.1">
    <property type="nucleotide sequence ID" value="NZ_LT670844.1"/>
</dbReference>
<evidence type="ECO:0000259" key="7">
    <source>
        <dbReference type="PROSITE" id="PS50893"/>
    </source>
</evidence>
<keyword evidence="2" id="KW-0813">Transport</keyword>
<accession>A0A1M6UUM3</accession>
<dbReference type="GO" id="GO:0015807">
    <property type="term" value="P:L-amino acid transport"/>
    <property type="evidence" value="ECO:0007669"/>
    <property type="project" value="TreeGrafter"/>
</dbReference>
<dbReference type="InterPro" id="IPR027417">
    <property type="entry name" value="P-loop_NTPase"/>
</dbReference>
<dbReference type="AlphaFoldDB" id="A0A1M6UUM3"/>
<dbReference type="EMBL" id="LT670844">
    <property type="protein sequence ID" value="SHK72908.1"/>
    <property type="molecule type" value="Genomic_DNA"/>
</dbReference>
<dbReference type="GO" id="GO:0015658">
    <property type="term" value="F:branched-chain amino acid transmembrane transporter activity"/>
    <property type="evidence" value="ECO:0007669"/>
    <property type="project" value="TreeGrafter"/>
</dbReference>
<reference evidence="8 9" key="1">
    <citation type="submission" date="2016-11" db="EMBL/GenBank/DDBJ databases">
        <authorList>
            <person name="Jaros S."/>
            <person name="Januszkiewicz K."/>
            <person name="Wedrychowicz H."/>
        </authorList>
    </citation>
    <scope>NUCLEOTIDE SEQUENCE [LARGE SCALE GENOMIC DNA]</scope>
    <source>
        <strain evidence="8 9">GAS499</strain>
    </source>
</reference>
<evidence type="ECO:0000256" key="2">
    <source>
        <dbReference type="ARBA" id="ARBA00022448"/>
    </source>
</evidence>
<dbReference type="InterPro" id="IPR052156">
    <property type="entry name" value="BCAA_Transport_ATP-bd_LivF"/>
</dbReference>
<keyword evidence="4 8" id="KW-0067">ATP-binding</keyword>
<dbReference type="Pfam" id="PF00005">
    <property type="entry name" value="ABC_tran"/>
    <property type="match status" value="1"/>
</dbReference>
<comment type="function">
    <text evidence="6">Involved in beta-(1--&gt;2)glucan export. Transmembrane domains (TMD) form a pore in the inner membrane and the ATP-binding domain (NBD) is responsible for energy generation.</text>
</comment>
<dbReference type="PANTHER" id="PTHR43820">
    <property type="entry name" value="HIGH-AFFINITY BRANCHED-CHAIN AMINO ACID TRANSPORT ATP-BINDING PROTEIN LIVF"/>
    <property type="match status" value="1"/>
</dbReference>
<gene>
    <name evidence="8" type="ORF">SAMN05444159_4038</name>
</gene>
<keyword evidence="5" id="KW-0029">Amino-acid transport</keyword>
<dbReference type="Proteomes" id="UP000189935">
    <property type="component" value="Chromosome I"/>
</dbReference>
<proteinExistence type="inferred from homology"/>
<dbReference type="Gene3D" id="3.40.50.300">
    <property type="entry name" value="P-loop containing nucleotide triphosphate hydrolases"/>
    <property type="match status" value="1"/>
</dbReference>
<evidence type="ECO:0000256" key="3">
    <source>
        <dbReference type="ARBA" id="ARBA00022741"/>
    </source>
</evidence>
<sequence length="246" mass="26407">MSDTILDVQNLVGGYGKMTILNGTSFSVPAGSITTVIGPNGAGKSTVFKAIFGLLKLREGKVIFRGRDVTGLSQRELLNAGICYVPQGRNIFPELSVRHNIQLGAAAAGRDIADLPARIEAGLDRFPALRKKAMQQASTLSGGEQKQLEIVRGLLLNPQLVLIDEPSIGLSPLMVAQTFNILKELRDRGVSILMIEQNARSALEISDFGIVLELGQTRLVDKAERVRSDPRIGQLFLGGAMTESAA</sequence>